<evidence type="ECO:0000256" key="8">
    <source>
        <dbReference type="PROSITE-ProRule" id="PRU00855"/>
    </source>
</evidence>
<dbReference type="Pfam" id="PF05741">
    <property type="entry name" value="zf-nanos"/>
    <property type="match status" value="1"/>
</dbReference>
<accession>A0A1I8F3U0</accession>
<evidence type="ECO:0000313" key="11">
    <source>
        <dbReference type="WBParaSite" id="maker-unitig_19562-snap-gene-0.2-mRNA-1"/>
    </source>
</evidence>
<dbReference type="WBParaSite" id="maker-unitig_19562-snap-gene-0.2-mRNA-1">
    <property type="protein sequence ID" value="maker-unitig_19562-snap-gene-0.2-mRNA-1"/>
    <property type="gene ID" value="maker-unitig_19562-snap-gene-0.2"/>
</dbReference>
<keyword evidence="3" id="KW-0479">Metal-binding</keyword>
<reference evidence="11" key="1">
    <citation type="submission" date="2016-11" db="UniProtKB">
        <authorList>
            <consortium name="WormBaseParasite"/>
        </authorList>
    </citation>
    <scope>IDENTIFICATION</scope>
</reference>
<comment type="subcellular location">
    <subcellularLocation>
        <location evidence="1">Cytoplasm</location>
    </subcellularLocation>
</comment>
<evidence type="ECO:0000256" key="1">
    <source>
        <dbReference type="ARBA" id="ARBA00004496"/>
    </source>
</evidence>
<evidence type="ECO:0000256" key="5">
    <source>
        <dbReference type="ARBA" id="ARBA00022833"/>
    </source>
</evidence>
<dbReference type="Proteomes" id="UP000095280">
    <property type="component" value="Unplaced"/>
</dbReference>
<sequence>IPTDSGCLSAVGLSSDLRALKANGGALRQKLKVLCSEMRGHKSQIARVAPAAAATWAGREATANTELLQLQNQYLRPRRPVFCVFCRKNGEPEAFSSGHTLKDGNGSVVCPVLSRFTCPLCGATGDSAHTVKYCPLGTGHGCGRRKLTGQCLKLLQIGLHRFGWSALLTAAHSWVTAFANSSPGNKRAAREIPPDFEMPCREAAGKAWAASISCGELALILQVILEVQVIEIEAQVIQIEAQVIQIEVQCLISTTRTGLLRTLGELSQPEHPRCLKLLQIGLHRFGWSALLTAAHSWVTARPAVPAESFAMESAAGLRFVQPVPVGPASQLLGAVGELAPVGERAAAAELRECGVDADVRAETAALEAEPIQGLPAPVDGVLGEVD</sequence>
<evidence type="ECO:0000256" key="4">
    <source>
        <dbReference type="ARBA" id="ARBA00022771"/>
    </source>
</evidence>
<dbReference type="InterPro" id="IPR008705">
    <property type="entry name" value="Nanos/Xcar2"/>
</dbReference>
<protein>
    <submittedName>
        <fullName evidence="11">Nanos-type domain-containing protein</fullName>
    </submittedName>
</protein>
<dbReference type="AlphaFoldDB" id="A0A1I8F3U0"/>
<dbReference type="Gene3D" id="4.10.60.30">
    <property type="entry name" value="Nanos, RNA-binding domain"/>
    <property type="match status" value="1"/>
</dbReference>
<dbReference type="InterPro" id="IPR038129">
    <property type="entry name" value="Nanos_sf"/>
</dbReference>
<evidence type="ECO:0000256" key="3">
    <source>
        <dbReference type="ARBA" id="ARBA00022723"/>
    </source>
</evidence>
<name>A0A1I8F3U0_9PLAT</name>
<keyword evidence="4 8" id="KW-0863">Zinc-finger</keyword>
<evidence type="ECO:0000256" key="7">
    <source>
        <dbReference type="ARBA" id="ARBA00022884"/>
    </source>
</evidence>
<organism evidence="10 11">
    <name type="scientific">Macrostomum lignano</name>
    <dbReference type="NCBI Taxonomy" id="282301"/>
    <lineage>
        <taxon>Eukaryota</taxon>
        <taxon>Metazoa</taxon>
        <taxon>Spiralia</taxon>
        <taxon>Lophotrochozoa</taxon>
        <taxon>Platyhelminthes</taxon>
        <taxon>Rhabditophora</taxon>
        <taxon>Macrostomorpha</taxon>
        <taxon>Macrostomida</taxon>
        <taxon>Macrostomidae</taxon>
        <taxon>Macrostomum</taxon>
    </lineage>
</organism>
<dbReference type="PANTHER" id="PTHR12887">
    <property type="entry name" value="NANOS PROTEIN"/>
    <property type="match status" value="1"/>
</dbReference>
<feature type="domain" description="Nanos-type" evidence="9">
    <location>
        <begin position="82"/>
        <end position="136"/>
    </location>
</feature>
<dbReference type="GO" id="GO:0006417">
    <property type="term" value="P:regulation of translation"/>
    <property type="evidence" value="ECO:0007669"/>
    <property type="project" value="UniProtKB-UniRule"/>
</dbReference>
<dbReference type="GO" id="GO:0003723">
    <property type="term" value="F:RNA binding"/>
    <property type="evidence" value="ECO:0007669"/>
    <property type="project" value="UniProtKB-UniRule"/>
</dbReference>
<dbReference type="GO" id="GO:0008270">
    <property type="term" value="F:zinc ion binding"/>
    <property type="evidence" value="ECO:0007669"/>
    <property type="project" value="UniProtKB-KW"/>
</dbReference>
<keyword evidence="10" id="KW-1185">Reference proteome</keyword>
<proteinExistence type="inferred from homology"/>
<dbReference type="GO" id="GO:0005737">
    <property type="term" value="C:cytoplasm"/>
    <property type="evidence" value="ECO:0007669"/>
    <property type="project" value="UniProtKB-SubCell"/>
</dbReference>
<evidence type="ECO:0000256" key="2">
    <source>
        <dbReference type="ARBA" id="ARBA00022490"/>
    </source>
</evidence>
<keyword evidence="7 8" id="KW-0694">RNA-binding</keyword>
<evidence type="ECO:0000313" key="10">
    <source>
        <dbReference type="Proteomes" id="UP000095280"/>
    </source>
</evidence>
<keyword evidence="6 8" id="KW-0810">Translation regulation</keyword>
<dbReference type="InterPro" id="IPR024161">
    <property type="entry name" value="Znf_nanos-typ"/>
</dbReference>
<keyword evidence="2" id="KW-0963">Cytoplasm</keyword>
<comment type="similarity">
    <text evidence="8">Belongs to the nanos family.</text>
</comment>
<dbReference type="PROSITE" id="PS51522">
    <property type="entry name" value="ZF_NANOS"/>
    <property type="match status" value="1"/>
</dbReference>
<keyword evidence="5" id="KW-0862">Zinc</keyword>
<evidence type="ECO:0000256" key="6">
    <source>
        <dbReference type="ARBA" id="ARBA00022845"/>
    </source>
</evidence>
<evidence type="ECO:0000259" key="9">
    <source>
        <dbReference type="PROSITE" id="PS51522"/>
    </source>
</evidence>